<dbReference type="CDD" id="cd17550">
    <property type="entry name" value="REC_NtrX-like"/>
    <property type="match status" value="1"/>
</dbReference>
<protein>
    <submittedName>
        <fullName evidence="11">Sigma-54 dependent transcriptional regulator</fullName>
    </submittedName>
</protein>
<name>A0A9X2LAK7_9PROT</name>
<keyword evidence="2" id="KW-0547">Nucleotide-binding</keyword>
<keyword evidence="7" id="KW-0804">Transcription</keyword>
<organism evidence="11 12">
    <name type="scientific">Parvularcula maris</name>
    <dbReference type="NCBI Taxonomy" id="2965077"/>
    <lineage>
        <taxon>Bacteria</taxon>
        <taxon>Pseudomonadati</taxon>
        <taxon>Pseudomonadota</taxon>
        <taxon>Alphaproteobacteria</taxon>
        <taxon>Parvularculales</taxon>
        <taxon>Parvularculaceae</taxon>
        <taxon>Parvularcula</taxon>
    </lineage>
</organism>
<evidence type="ECO:0000256" key="4">
    <source>
        <dbReference type="ARBA" id="ARBA00023012"/>
    </source>
</evidence>
<dbReference type="GO" id="GO:0043565">
    <property type="term" value="F:sequence-specific DNA binding"/>
    <property type="evidence" value="ECO:0007669"/>
    <property type="project" value="InterPro"/>
</dbReference>
<dbReference type="InterPro" id="IPR001789">
    <property type="entry name" value="Sig_transdc_resp-reg_receiver"/>
</dbReference>
<dbReference type="PROSITE" id="PS00688">
    <property type="entry name" value="SIGMA54_INTERACT_3"/>
    <property type="match status" value="1"/>
</dbReference>
<dbReference type="SMART" id="SM00382">
    <property type="entry name" value="AAA"/>
    <property type="match status" value="1"/>
</dbReference>
<accession>A0A9X2LAK7</accession>
<keyword evidence="3" id="KW-0067">ATP-binding</keyword>
<evidence type="ECO:0000256" key="7">
    <source>
        <dbReference type="ARBA" id="ARBA00023163"/>
    </source>
</evidence>
<feature type="modified residue" description="4-aspartylphosphate" evidence="8">
    <location>
        <position position="53"/>
    </location>
</feature>
<keyword evidence="5" id="KW-0805">Transcription regulation</keyword>
<dbReference type="GO" id="GO:0005524">
    <property type="term" value="F:ATP binding"/>
    <property type="evidence" value="ECO:0007669"/>
    <property type="project" value="UniProtKB-KW"/>
</dbReference>
<evidence type="ECO:0000256" key="1">
    <source>
        <dbReference type="ARBA" id="ARBA00022553"/>
    </source>
</evidence>
<dbReference type="FunFam" id="3.40.50.300:FF:000006">
    <property type="entry name" value="DNA-binding transcriptional regulator NtrC"/>
    <property type="match status" value="1"/>
</dbReference>
<evidence type="ECO:0000259" key="10">
    <source>
        <dbReference type="PROSITE" id="PS50110"/>
    </source>
</evidence>
<dbReference type="Gene3D" id="1.10.10.60">
    <property type="entry name" value="Homeodomain-like"/>
    <property type="match status" value="1"/>
</dbReference>
<dbReference type="SUPFAM" id="SSF46689">
    <property type="entry name" value="Homeodomain-like"/>
    <property type="match status" value="1"/>
</dbReference>
<dbReference type="GO" id="GO:0006355">
    <property type="term" value="P:regulation of DNA-templated transcription"/>
    <property type="evidence" value="ECO:0007669"/>
    <property type="project" value="InterPro"/>
</dbReference>
<dbReference type="InterPro" id="IPR025944">
    <property type="entry name" value="Sigma_54_int_dom_CS"/>
</dbReference>
<dbReference type="GO" id="GO:0000160">
    <property type="term" value="P:phosphorelay signal transduction system"/>
    <property type="evidence" value="ECO:0007669"/>
    <property type="project" value="UniProtKB-KW"/>
</dbReference>
<comment type="caution">
    <text evidence="11">The sequence shown here is derived from an EMBL/GenBank/DDBJ whole genome shotgun (WGS) entry which is preliminary data.</text>
</comment>
<dbReference type="RefSeq" id="WP_256618907.1">
    <property type="nucleotide sequence ID" value="NZ_JANIBC010000003.1"/>
</dbReference>
<dbReference type="Pfam" id="PF00072">
    <property type="entry name" value="Response_reg"/>
    <property type="match status" value="1"/>
</dbReference>
<keyword evidence="6" id="KW-0010">Activator</keyword>
<keyword evidence="12" id="KW-1185">Reference proteome</keyword>
<evidence type="ECO:0000256" key="2">
    <source>
        <dbReference type="ARBA" id="ARBA00022741"/>
    </source>
</evidence>
<dbReference type="Proteomes" id="UP001142610">
    <property type="component" value="Unassembled WGS sequence"/>
</dbReference>
<dbReference type="PROSITE" id="PS50045">
    <property type="entry name" value="SIGMA54_INTERACT_4"/>
    <property type="match status" value="1"/>
</dbReference>
<dbReference type="InterPro" id="IPR027417">
    <property type="entry name" value="P-loop_NTPase"/>
</dbReference>
<dbReference type="PANTHER" id="PTHR32071">
    <property type="entry name" value="TRANSCRIPTIONAL REGULATORY PROTEIN"/>
    <property type="match status" value="1"/>
</dbReference>
<feature type="domain" description="Response regulatory" evidence="10">
    <location>
        <begin position="4"/>
        <end position="120"/>
    </location>
</feature>
<evidence type="ECO:0000256" key="5">
    <source>
        <dbReference type="ARBA" id="ARBA00023015"/>
    </source>
</evidence>
<evidence type="ECO:0000256" key="6">
    <source>
        <dbReference type="ARBA" id="ARBA00023159"/>
    </source>
</evidence>
<dbReference type="Gene3D" id="1.10.8.60">
    <property type="match status" value="1"/>
</dbReference>
<dbReference type="InterPro" id="IPR002078">
    <property type="entry name" value="Sigma_54_int"/>
</dbReference>
<evidence type="ECO:0000256" key="8">
    <source>
        <dbReference type="PROSITE-ProRule" id="PRU00169"/>
    </source>
</evidence>
<dbReference type="InterPro" id="IPR009057">
    <property type="entry name" value="Homeodomain-like_sf"/>
</dbReference>
<keyword evidence="4" id="KW-0902">Two-component regulatory system</keyword>
<evidence type="ECO:0000313" key="11">
    <source>
        <dbReference type="EMBL" id="MCQ8185047.1"/>
    </source>
</evidence>
<dbReference type="SUPFAM" id="SSF52540">
    <property type="entry name" value="P-loop containing nucleoside triphosphate hydrolases"/>
    <property type="match status" value="1"/>
</dbReference>
<dbReference type="SMART" id="SM00448">
    <property type="entry name" value="REC"/>
    <property type="match status" value="1"/>
</dbReference>
<dbReference type="AlphaFoldDB" id="A0A9X2LAK7"/>
<feature type="domain" description="Sigma-54 factor interaction" evidence="9">
    <location>
        <begin position="141"/>
        <end position="367"/>
    </location>
</feature>
<dbReference type="CDD" id="cd00009">
    <property type="entry name" value="AAA"/>
    <property type="match status" value="1"/>
</dbReference>
<evidence type="ECO:0000259" key="9">
    <source>
        <dbReference type="PROSITE" id="PS50045"/>
    </source>
</evidence>
<dbReference type="Gene3D" id="3.40.50.2300">
    <property type="match status" value="1"/>
</dbReference>
<evidence type="ECO:0000313" key="12">
    <source>
        <dbReference type="Proteomes" id="UP001142610"/>
    </source>
</evidence>
<dbReference type="InterPro" id="IPR003593">
    <property type="entry name" value="AAA+_ATPase"/>
</dbReference>
<dbReference type="InterPro" id="IPR011006">
    <property type="entry name" value="CheY-like_superfamily"/>
</dbReference>
<dbReference type="FunFam" id="1.10.10.60:FF:000165">
    <property type="entry name" value="Two-component system nitrogen regulation response regulator NtrX"/>
    <property type="match status" value="1"/>
</dbReference>
<dbReference type="SUPFAM" id="SSF52172">
    <property type="entry name" value="CheY-like"/>
    <property type="match status" value="1"/>
</dbReference>
<dbReference type="Pfam" id="PF00158">
    <property type="entry name" value="Sigma54_activat"/>
    <property type="match status" value="1"/>
</dbReference>
<keyword evidence="1 8" id="KW-0597">Phosphoprotein</keyword>
<evidence type="ECO:0000256" key="3">
    <source>
        <dbReference type="ARBA" id="ARBA00022840"/>
    </source>
</evidence>
<dbReference type="InterPro" id="IPR002197">
    <property type="entry name" value="HTH_Fis"/>
</dbReference>
<dbReference type="Pfam" id="PF02954">
    <property type="entry name" value="HTH_8"/>
    <property type="match status" value="1"/>
</dbReference>
<dbReference type="Gene3D" id="3.40.50.300">
    <property type="entry name" value="P-loop containing nucleotide triphosphate hydrolases"/>
    <property type="match status" value="1"/>
</dbReference>
<sequence length="465" mass="50978">MAIDVLIVDDEPDIRELIAGIFEDEGYVPHTAANSDDAFTAVAQRPPALVILDIWLQGSRLDGLGVLDELRSLHPSLPIVIISGHGTIETAIAAIKKGAYDFLEKPLSADRLVLTAQRALERAHLQRENSVLREKSRELSLIGKSPVMAQLRSSIDKVAQAKSRVLIEGPVGSGRELVARTIHAQSDRADRPFIVVAASAIEPEKMEEALFGIEGEDGRPRNIGLMEQAHGGTLLFQEVGDMPLETQSKILRVLIDQSFRRVGGSVPVNVDVRIISTTSEDLLESSEVGMFRKDLYHRLSVVNLSTPSLGSRREDIPDLATYFLGQLSENGRNRPLTLSPEAMAALQAYNWPGNVRQLRNVLERTMIMVSRGEEGQIAVEHLPDEVIGAGPTLPAGPEMEQIIALPLREARERFEREYLLAQIARFGGNISKTAGFVGMERSALHRKLKALGIGTKDAVRERGAD</sequence>
<proteinExistence type="predicted"/>
<dbReference type="EMBL" id="JANIBC010000003">
    <property type="protein sequence ID" value="MCQ8185047.1"/>
    <property type="molecule type" value="Genomic_DNA"/>
</dbReference>
<dbReference type="PANTHER" id="PTHR32071:SF17">
    <property type="entry name" value="TRANSCRIPTIONAL REGULATOR (NTRC FAMILY)"/>
    <property type="match status" value="1"/>
</dbReference>
<dbReference type="FunFam" id="3.40.50.2300:FF:000018">
    <property type="entry name" value="DNA-binding transcriptional regulator NtrC"/>
    <property type="match status" value="1"/>
</dbReference>
<gene>
    <name evidence="11" type="ORF">NOG11_06545</name>
</gene>
<dbReference type="PROSITE" id="PS50110">
    <property type="entry name" value="RESPONSE_REGULATORY"/>
    <property type="match status" value="1"/>
</dbReference>
<dbReference type="InterPro" id="IPR058031">
    <property type="entry name" value="AAA_lid_NorR"/>
</dbReference>
<reference evidence="11" key="1">
    <citation type="submission" date="2022-07" db="EMBL/GenBank/DDBJ databases">
        <title>Parvularcula maris sp. nov., an algicidal bacterium isolated from seawater.</title>
        <authorList>
            <person name="Li F."/>
        </authorList>
    </citation>
    <scope>NUCLEOTIDE SEQUENCE</scope>
    <source>
        <strain evidence="11">BGMRC 0090</strain>
    </source>
</reference>
<dbReference type="Pfam" id="PF25601">
    <property type="entry name" value="AAA_lid_14"/>
    <property type="match status" value="1"/>
</dbReference>